<evidence type="ECO:0000313" key="1">
    <source>
        <dbReference type="EMBL" id="SCB13439.1"/>
    </source>
</evidence>
<sequence>MAKIKNANTDKIAPMLLTATETAARQSPKLAMNRIEDLFDGRTWQPLGAPEDVYIDNRSAFISNAVEELVSALSS</sequence>
<dbReference type="Proteomes" id="UP000199435">
    <property type="component" value="Unassembled WGS sequence"/>
</dbReference>
<protein>
    <submittedName>
        <fullName evidence="1">Uncharacterized protein</fullName>
    </submittedName>
</protein>
<accession>A0A1C3UDA8</accession>
<keyword evidence="2" id="KW-1185">Reference proteome</keyword>
<name>A0A1C3UDA8_9HYPH</name>
<reference evidence="2" key="1">
    <citation type="submission" date="2016-08" db="EMBL/GenBank/DDBJ databases">
        <authorList>
            <person name="Varghese N."/>
            <person name="Submissions Spin"/>
        </authorList>
    </citation>
    <scope>NUCLEOTIDE SEQUENCE [LARGE SCALE GENOMIC DNA]</scope>
    <source>
        <strain evidence="2">HAMBI 2971</strain>
    </source>
</reference>
<gene>
    <name evidence="1" type="ORF">GA0061102_100325</name>
</gene>
<proteinExistence type="predicted"/>
<dbReference type="EMBL" id="FMAH01000003">
    <property type="protein sequence ID" value="SCB13439.1"/>
    <property type="molecule type" value="Genomic_DNA"/>
</dbReference>
<dbReference type="AlphaFoldDB" id="A0A1C3UDA8"/>
<organism evidence="1 2">
    <name type="scientific">Rhizobium miluonense</name>
    <dbReference type="NCBI Taxonomy" id="411945"/>
    <lineage>
        <taxon>Bacteria</taxon>
        <taxon>Pseudomonadati</taxon>
        <taxon>Pseudomonadota</taxon>
        <taxon>Alphaproteobacteria</taxon>
        <taxon>Hyphomicrobiales</taxon>
        <taxon>Rhizobiaceae</taxon>
        <taxon>Rhizobium/Agrobacterium group</taxon>
        <taxon>Rhizobium</taxon>
    </lineage>
</organism>
<evidence type="ECO:0000313" key="2">
    <source>
        <dbReference type="Proteomes" id="UP000199435"/>
    </source>
</evidence>